<name>A0A0A1U719_ENTIV</name>
<feature type="compositionally biased region" description="Basic and acidic residues" evidence="1">
    <location>
        <begin position="65"/>
        <end position="78"/>
    </location>
</feature>
<feature type="compositionally biased region" description="Polar residues" evidence="1">
    <location>
        <begin position="1"/>
        <end position="11"/>
    </location>
</feature>
<evidence type="ECO:0000256" key="2">
    <source>
        <dbReference type="SAM" id="Phobius"/>
    </source>
</evidence>
<keyword evidence="4" id="KW-1185">Reference proteome</keyword>
<keyword evidence="2" id="KW-1133">Transmembrane helix</keyword>
<sequence length="475" mass="56351">MSIKKGSNGNSGKDDDQSTITVDSDEWEEVPVKKDNKSDSESESFIATQLTSSQQERRDKKKKQNKENTEKKPKHDNENEKIVLLRRKRLVILKSIEQLAKSLDSFLIQYLYIRIQALTIKPVHFNWIVVFIGYFFAIEIQLINQMDTHRIEILRRSRKETKEFYDYQQSYLICTLIKEGHEVTVRRYRYKIEDRSITLHVLKIDNNEIKSIKPEYTDDKNAKRAKNQEAYIQGIDTMCETLVKDRYTFTTKKSVHGKKQRITSVTCNGNIISQEKIFEEGKKFNEMCKTLKCMEMLNFIGSSNNQVQLIRYYRNIMLNNSDSYWQINPKKNGISTIETKKRVFKVFRTSEEIHFIDYFEKIPQRVTGNSFVMHGLEIITGAIKQNNSYEEMNQELELLLGTLYEKYKEIKRQHDEKMIYTKQMEEDVNEIVLAMIQITFPVYLLTKLDIPFKEEESRNILIIQWSSNQRLLRHD</sequence>
<feature type="region of interest" description="Disordered" evidence="1">
    <location>
        <begin position="1"/>
        <end position="78"/>
    </location>
</feature>
<dbReference type="EMBL" id="KB206537">
    <property type="protein sequence ID" value="ELP90182.1"/>
    <property type="molecule type" value="Genomic_DNA"/>
</dbReference>
<proteinExistence type="predicted"/>
<keyword evidence="2" id="KW-0472">Membrane</keyword>
<dbReference type="Proteomes" id="UP000014680">
    <property type="component" value="Unassembled WGS sequence"/>
</dbReference>
<dbReference type="GeneID" id="14889159"/>
<feature type="compositionally biased region" description="Basic and acidic residues" evidence="1">
    <location>
        <begin position="30"/>
        <end position="40"/>
    </location>
</feature>
<evidence type="ECO:0000313" key="3">
    <source>
        <dbReference type="EMBL" id="ELP90182.1"/>
    </source>
</evidence>
<dbReference type="AlphaFoldDB" id="A0A0A1U719"/>
<dbReference type="RefSeq" id="XP_004256953.1">
    <property type="nucleotide sequence ID" value="XM_004256905.1"/>
</dbReference>
<accession>A0A0A1U719</accession>
<organism evidence="3 4">
    <name type="scientific">Entamoeba invadens IP1</name>
    <dbReference type="NCBI Taxonomy" id="370355"/>
    <lineage>
        <taxon>Eukaryota</taxon>
        <taxon>Amoebozoa</taxon>
        <taxon>Evosea</taxon>
        <taxon>Archamoebae</taxon>
        <taxon>Mastigamoebida</taxon>
        <taxon>Entamoebidae</taxon>
        <taxon>Entamoeba</taxon>
    </lineage>
</organism>
<gene>
    <name evidence="3" type="ORF">EIN_406560</name>
</gene>
<feature type="compositionally biased region" description="Polar residues" evidence="1">
    <location>
        <begin position="45"/>
        <end position="54"/>
    </location>
</feature>
<feature type="transmembrane region" description="Helical" evidence="2">
    <location>
        <begin position="123"/>
        <end position="143"/>
    </location>
</feature>
<reference evidence="3 4" key="1">
    <citation type="submission" date="2012-10" db="EMBL/GenBank/DDBJ databases">
        <authorList>
            <person name="Zafar N."/>
            <person name="Inman J."/>
            <person name="Hall N."/>
            <person name="Lorenzi H."/>
            <person name="Caler E."/>
        </authorList>
    </citation>
    <scope>NUCLEOTIDE SEQUENCE [LARGE SCALE GENOMIC DNA]</scope>
    <source>
        <strain evidence="3 4">IP1</strain>
    </source>
</reference>
<evidence type="ECO:0000313" key="4">
    <source>
        <dbReference type="Proteomes" id="UP000014680"/>
    </source>
</evidence>
<evidence type="ECO:0000256" key="1">
    <source>
        <dbReference type="SAM" id="MobiDB-lite"/>
    </source>
</evidence>
<dbReference type="VEuPathDB" id="AmoebaDB:EIN_406560"/>
<keyword evidence="2" id="KW-0812">Transmembrane</keyword>
<dbReference type="KEGG" id="eiv:EIN_406560"/>
<protein>
    <submittedName>
        <fullName evidence="3">Uncharacterized protein</fullName>
    </submittedName>
</protein>